<dbReference type="PANTHER" id="PTHR36195:SF4">
    <property type="entry name" value="DOMAIN PROTEIN, PUTATIVE (AFU_ORTHOLOGUE AFUA_5G01990)-RELATED"/>
    <property type="match status" value="1"/>
</dbReference>
<evidence type="ECO:0000313" key="3">
    <source>
        <dbReference type="Proteomes" id="UP000266188"/>
    </source>
</evidence>
<name>A0A3A3A1L0_9EURO</name>
<proteinExistence type="predicted"/>
<dbReference type="STRING" id="2070753.A0A3A3A1L0"/>
<accession>A0A3A3A1L0</accession>
<dbReference type="Pfam" id="PF04681">
    <property type="entry name" value="Bys1"/>
    <property type="match status" value="1"/>
</dbReference>
<reference evidence="3" key="1">
    <citation type="submission" date="2017-02" db="EMBL/GenBank/DDBJ databases">
        <authorList>
            <person name="Tafer H."/>
            <person name="Lopandic K."/>
        </authorList>
    </citation>
    <scope>NUCLEOTIDE SEQUENCE [LARGE SCALE GENOMIC DNA]</scope>
    <source>
        <strain evidence="3">CBS 366.77</strain>
    </source>
</reference>
<protein>
    <submittedName>
        <fullName evidence="2">BYS1 domain protein</fullName>
    </submittedName>
</protein>
<keyword evidence="1" id="KW-0732">Signal</keyword>
<dbReference type="OrthoDB" id="3682664at2759"/>
<gene>
    <name evidence="2" type="ORF">PHISCL_00201</name>
</gene>
<organism evidence="2 3">
    <name type="scientific">Aspergillus sclerotialis</name>
    <dbReference type="NCBI Taxonomy" id="2070753"/>
    <lineage>
        <taxon>Eukaryota</taxon>
        <taxon>Fungi</taxon>
        <taxon>Dikarya</taxon>
        <taxon>Ascomycota</taxon>
        <taxon>Pezizomycotina</taxon>
        <taxon>Eurotiomycetes</taxon>
        <taxon>Eurotiomycetidae</taxon>
        <taxon>Eurotiales</taxon>
        <taxon>Aspergillaceae</taxon>
        <taxon>Aspergillus</taxon>
        <taxon>Aspergillus subgen. Polypaecilum</taxon>
    </lineage>
</organism>
<dbReference type="AlphaFoldDB" id="A0A3A3A1L0"/>
<evidence type="ECO:0000313" key="2">
    <source>
        <dbReference type="EMBL" id="RJE27467.1"/>
    </source>
</evidence>
<keyword evidence="3" id="KW-1185">Reference proteome</keyword>
<dbReference type="InterPro" id="IPR006771">
    <property type="entry name" value="CetA-like"/>
</dbReference>
<dbReference type="EMBL" id="MVGC01000003">
    <property type="protein sequence ID" value="RJE27467.1"/>
    <property type="molecule type" value="Genomic_DNA"/>
</dbReference>
<dbReference type="Proteomes" id="UP000266188">
    <property type="component" value="Unassembled WGS sequence"/>
</dbReference>
<comment type="caution">
    <text evidence="2">The sequence shown here is derived from an EMBL/GenBank/DDBJ whole genome shotgun (WGS) entry which is preliminary data.</text>
</comment>
<feature type="chain" id="PRO_5017315719" evidence="1">
    <location>
        <begin position="22"/>
        <end position="154"/>
    </location>
</feature>
<dbReference type="PANTHER" id="PTHR36195">
    <property type="entry name" value="DOMAIN PROTEIN, PUTATIVE (AFU_ORTHOLOGUE AFUA_5G01990)-RELATED-RELATED"/>
    <property type="match status" value="1"/>
</dbReference>
<sequence length="154" mass="15913">MRFSVLPLLALPLTVLGAGNAIVQNNCAKPIYLSSVGGSMGDEQKIAPGDAYSEPLHRDPVSGGISIKITTNEGGLYDGSPQMNFAYSLSGGRVWYDLSDVFGDPFKGNPVRVTADGGKCPGICWADGVMPGGSQVRDCKADADVVLSVCAAGC</sequence>
<feature type="signal peptide" evidence="1">
    <location>
        <begin position="1"/>
        <end position="21"/>
    </location>
</feature>
<evidence type="ECO:0000256" key="1">
    <source>
        <dbReference type="SAM" id="SignalP"/>
    </source>
</evidence>